<name>A0ABY4FPW1_9MICO</name>
<evidence type="ECO:0000313" key="3">
    <source>
        <dbReference type="Proteomes" id="UP000831786"/>
    </source>
</evidence>
<gene>
    <name evidence="2" type="ORF">MUN78_05635</name>
</gene>
<evidence type="ECO:0000256" key="1">
    <source>
        <dbReference type="SAM" id="Phobius"/>
    </source>
</evidence>
<feature type="transmembrane region" description="Helical" evidence="1">
    <location>
        <begin position="9"/>
        <end position="29"/>
    </location>
</feature>
<accession>A0ABY4FPW1</accession>
<keyword evidence="3" id="KW-1185">Reference proteome</keyword>
<feature type="transmembrane region" description="Helical" evidence="1">
    <location>
        <begin position="73"/>
        <end position="92"/>
    </location>
</feature>
<reference evidence="2 3" key="1">
    <citation type="submission" date="2022-04" db="EMBL/GenBank/DDBJ databases">
        <title>Leucobacter sp. isolated from rhizosphere of garlic.</title>
        <authorList>
            <person name="Won M."/>
            <person name="Lee C.-M."/>
            <person name="Woen H.-Y."/>
            <person name="Kwon S.-W."/>
        </authorList>
    </citation>
    <scope>NUCLEOTIDE SEQUENCE [LARGE SCALE GENOMIC DNA]</scope>
    <source>
        <strain evidence="2 3">H21R-40</strain>
    </source>
</reference>
<keyword evidence="1" id="KW-0472">Membrane</keyword>
<keyword evidence="1" id="KW-0812">Transmembrane</keyword>
<sequence length="94" mass="9679">MGEHRDDRGLALGVTVCVLAALGLVITALPRFEPQQWGATIVVGVLGPIGGVLLAVLAWRAITRATRRPATTVARVALALSVAGVLSALSLWGV</sequence>
<keyword evidence="1" id="KW-1133">Transmembrane helix</keyword>
<dbReference type="Proteomes" id="UP000831786">
    <property type="component" value="Chromosome"/>
</dbReference>
<proteinExistence type="predicted"/>
<evidence type="ECO:0000313" key="2">
    <source>
        <dbReference type="EMBL" id="UOQ58322.1"/>
    </source>
</evidence>
<feature type="transmembrane region" description="Helical" evidence="1">
    <location>
        <begin position="41"/>
        <end position="61"/>
    </location>
</feature>
<dbReference type="EMBL" id="CP095045">
    <property type="protein sequence ID" value="UOQ58322.1"/>
    <property type="molecule type" value="Genomic_DNA"/>
</dbReference>
<protein>
    <submittedName>
        <fullName evidence="2">Uncharacterized protein</fullName>
    </submittedName>
</protein>
<dbReference type="RefSeq" id="WP_244729376.1">
    <property type="nucleotide sequence ID" value="NZ_CP095045.1"/>
</dbReference>
<organism evidence="2 3">
    <name type="scientific">Leucobacter allii</name>
    <dbReference type="NCBI Taxonomy" id="2932247"/>
    <lineage>
        <taxon>Bacteria</taxon>
        <taxon>Bacillati</taxon>
        <taxon>Actinomycetota</taxon>
        <taxon>Actinomycetes</taxon>
        <taxon>Micrococcales</taxon>
        <taxon>Microbacteriaceae</taxon>
        <taxon>Leucobacter</taxon>
    </lineage>
</organism>